<organism evidence="1 2">
    <name type="scientific">Pseudolactococcus hodotermopsidis</name>
    <dbReference type="NCBI Taxonomy" id="2709157"/>
    <lineage>
        <taxon>Bacteria</taxon>
        <taxon>Bacillati</taxon>
        <taxon>Bacillota</taxon>
        <taxon>Bacilli</taxon>
        <taxon>Lactobacillales</taxon>
        <taxon>Streptococcaceae</taxon>
        <taxon>Pseudolactococcus</taxon>
    </lineage>
</organism>
<gene>
    <name evidence="1" type="ORF">Hs30E_15680</name>
</gene>
<keyword evidence="2" id="KW-1185">Reference proteome</keyword>
<comment type="caution">
    <text evidence="1">The sequence shown here is derived from an EMBL/GenBank/DDBJ whole genome shotgun (WGS) entry which is preliminary data.</text>
</comment>
<protein>
    <recommendedName>
        <fullName evidence="3">Phage protein</fullName>
    </recommendedName>
</protein>
<dbReference type="Proteomes" id="UP000480303">
    <property type="component" value="Unassembled WGS sequence"/>
</dbReference>
<name>A0A6A0BGV6_9LACT</name>
<dbReference type="RefSeq" id="WP_172209457.1">
    <property type="nucleotide sequence ID" value="NZ_BLLI01000052.1"/>
</dbReference>
<evidence type="ECO:0000313" key="1">
    <source>
        <dbReference type="EMBL" id="GFH43017.1"/>
    </source>
</evidence>
<proteinExistence type="predicted"/>
<evidence type="ECO:0000313" key="2">
    <source>
        <dbReference type="Proteomes" id="UP000480303"/>
    </source>
</evidence>
<accession>A0A6A0BGV6</accession>
<dbReference type="EMBL" id="BLLI01000052">
    <property type="protein sequence ID" value="GFH43017.1"/>
    <property type="molecule type" value="Genomic_DNA"/>
</dbReference>
<reference evidence="1 2" key="1">
    <citation type="submission" date="2020-02" db="EMBL/GenBank/DDBJ databases">
        <title>Draft genome sequence of Lactococcus sp. Hs30E4-3.</title>
        <authorList>
            <person name="Noda S."/>
            <person name="Yuki M."/>
            <person name="Ohkuma M."/>
        </authorList>
    </citation>
    <scope>NUCLEOTIDE SEQUENCE [LARGE SCALE GENOMIC DNA]</scope>
    <source>
        <strain evidence="1 2">Hs30E4-3</strain>
    </source>
</reference>
<evidence type="ECO:0008006" key="3">
    <source>
        <dbReference type="Google" id="ProtNLM"/>
    </source>
</evidence>
<dbReference type="AlphaFoldDB" id="A0A6A0BGV6"/>
<sequence>MTIKRPDLFFINDDDYKSFGNIAEDFALTEYDTPYSAFKKLIALALKRNFYELVDDDDIDLTDDEKRIAMNALLNHFAVDVIEKKGCFE</sequence>